<dbReference type="Proteomes" id="UP001348265">
    <property type="component" value="Unassembled WGS sequence"/>
</dbReference>
<gene>
    <name evidence="2" type="ORF">RB636_10640</name>
</gene>
<keyword evidence="1" id="KW-1133">Transmembrane helix</keyword>
<name>A0ABU7WQ55_9ACTN</name>
<evidence type="ECO:0000313" key="3">
    <source>
        <dbReference type="Proteomes" id="UP001348265"/>
    </source>
</evidence>
<reference evidence="2 3" key="1">
    <citation type="submission" date="2023-08" db="EMBL/GenBank/DDBJ databases">
        <authorList>
            <person name="Sharma P."/>
            <person name="Verma V."/>
            <person name="Mohan M.K."/>
            <person name="Dubey A.K."/>
        </authorList>
    </citation>
    <scope>NUCLEOTIDE SEQUENCE [LARGE SCALE GENOMIC DNA]</scope>
    <source>
        <strain evidence="2 3">ADP4</strain>
    </source>
</reference>
<dbReference type="RefSeq" id="WP_331786478.1">
    <property type="nucleotide sequence ID" value="NZ_JAVFKM010000004.1"/>
</dbReference>
<keyword evidence="1" id="KW-0472">Membrane</keyword>
<protein>
    <submittedName>
        <fullName evidence="2">Uncharacterized protein</fullName>
    </submittedName>
</protein>
<feature type="transmembrane region" description="Helical" evidence="1">
    <location>
        <begin position="37"/>
        <end position="59"/>
    </location>
</feature>
<evidence type="ECO:0000313" key="2">
    <source>
        <dbReference type="EMBL" id="MEF3113652.1"/>
    </source>
</evidence>
<dbReference type="EMBL" id="JAVFKM010000004">
    <property type="protein sequence ID" value="MEF3113652.1"/>
    <property type="molecule type" value="Genomic_DNA"/>
</dbReference>
<keyword evidence="1" id="KW-0812">Transmembrane</keyword>
<sequence length="95" mass="10061">MGTLACLAVTLTALTLPRIQQTPVVGVTERLRLLRRPPVLLGVLGTMLVACGGLMPYIYMAPSAMISPASGAGTWASSSQSWASRVQWAPYWADG</sequence>
<keyword evidence="3" id="KW-1185">Reference proteome</keyword>
<proteinExistence type="predicted"/>
<accession>A0ABU7WQ55</accession>
<organism evidence="2 3">
    <name type="scientific">Streptomyces chrestomyceticus</name>
    <dbReference type="NCBI Taxonomy" id="68185"/>
    <lineage>
        <taxon>Bacteria</taxon>
        <taxon>Bacillati</taxon>
        <taxon>Actinomycetota</taxon>
        <taxon>Actinomycetes</taxon>
        <taxon>Kitasatosporales</taxon>
        <taxon>Streptomycetaceae</taxon>
        <taxon>Streptomyces</taxon>
    </lineage>
</organism>
<comment type="caution">
    <text evidence="2">The sequence shown here is derived from an EMBL/GenBank/DDBJ whole genome shotgun (WGS) entry which is preliminary data.</text>
</comment>
<evidence type="ECO:0000256" key="1">
    <source>
        <dbReference type="SAM" id="Phobius"/>
    </source>
</evidence>